<evidence type="ECO:0000313" key="3">
    <source>
        <dbReference type="EMBL" id="VFT78951.1"/>
    </source>
</evidence>
<reference evidence="2" key="2">
    <citation type="submission" date="2019-06" db="EMBL/GenBank/DDBJ databases">
        <title>Genomics analysis of Aphanomyces spp. identifies a new class of oomycete effector associated with host adaptation.</title>
        <authorList>
            <person name="Gaulin E."/>
        </authorList>
    </citation>
    <scope>NUCLEOTIDE SEQUENCE</scope>
    <source>
        <strain evidence="2">CBS 578.67</strain>
    </source>
</reference>
<feature type="region of interest" description="Disordered" evidence="1">
    <location>
        <begin position="1"/>
        <end position="41"/>
    </location>
</feature>
<sequence length="102" mass="11148">MASIKHVNTRTTNDRRRAGECAVDRRDEGATANEATLGGDVDDGRGGSVWRLCMPATAPDHAIHWIHKRESNRTKRVCLRSSLPPVGASVADDNIHRAVHAK</sequence>
<proteinExistence type="predicted"/>
<feature type="compositionally biased region" description="Basic and acidic residues" evidence="1">
    <location>
        <begin position="12"/>
        <end position="29"/>
    </location>
</feature>
<dbReference type="EMBL" id="VJMH01000155">
    <property type="protein sequence ID" value="KAF0718360.1"/>
    <property type="molecule type" value="Genomic_DNA"/>
</dbReference>
<reference evidence="3 4" key="1">
    <citation type="submission" date="2019-03" db="EMBL/GenBank/DDBJ databases">
        <authorList>
            <person name="Gaulin E."/>
            <person name="Dumas B."/>
        </authorList>
    </citation>
    <scope>NUCLEOTIDE SEQUENCE [LARGE SCALE GENOMIC DNA]</scope>
    <source>
        <strain evidence="3">CBS 568.67</strain>
    </source>
</reference>
<gene>
    <name evidence="3" type="primary">Aste57867_1741</name>
    <name evidence="2" type="ORF">As57867_001739</name>
    <name evidence="3" type="ORF">ASTE57867_1741</name>
</gene>
<dbReference type="Proteomes" id="UP000332933">
    <property type="component" value="Unassembled WGS sequence"/>
</dbReference>
<keyword evidence="4" id="KW-1185">Reference proteome</keyword>
<dbReference type="EMBL" id="CAADRA010000155">
    <property type="protein sequence ID" value="VFT78951.1"/>
    <property type="molecule type" value="Genomic_DNA"/>
</dbReference>
<name>A0A485K9E6_9STRA</name>
<protein>
    <submittedName>
        <fullName evidence="3">Aste57867_1741 protein</fullName>
    </submittedName>
</protein>
<evidence type="ECO:0000313" key="2">
    <source>
        <dbReference type="EMBL" id="KAF0718360.1"/>
    </source>
</evidence>
<accession>A0A485K9E6</accession>
<organism evidence="3 4">
    <name type="scientific">Aphanomyces stellatus</name>
    <dbReference type="NCBI Taxonomy" id="120398"/>
    <lineage>
        <taxon>Eukaryota</taxon>
        <taxon>Sar</taxon>
        <taxon>Stramenopiles</taxon>
        <taxon>Oomycota</taxon>
        <taxon>Saprolegniomycetes</taxon>
        <taxon>Saprolegniales</taxon>
        <taxon>Verrucalvaceae</taxon>
        <taxon>Aphanomyces</taxon>
    </lineage>
</organism>
<dbReference type="AlphaFoldDB" id="A0A485K9E6"/>
<evidence type="ECO:0000256" key="1">
    <source>
        <dbReference type="SAM" id="MobiDB-lite"/>
    </source>
</evidence>
<evidence type="ECO:0000313" key="4">
    <source>
        <dbReference type="Proteomes" id="UP000332933"/>
    </source>
</evidence>